<protein>
    <submittedName>
        <fullName evidence="2">Delta-60 repeat domain-containing protein</fullName>
    </submittedName>
</protein>
<proteinExistence type="predicted"/>
<feature type="compositionally biased region" description="Polar residues" evidence="1">
    <location>
        <begin position="61"/>
        <end position="71"/>
    </location>
</feature>
<keyword evidence="3" id="KW-1185">Reference proteome</keyword>
<accession>A0A250K2W3</accession>
<reference evidence="2 3" key="1">
    <citation type="submission" date="2017-06" db="EMBL/GenBank/DDBJ databases">
        <title>Sequencing and comparative analysis of myxobacterial genomes.</title>
        <authorList>
            <person name="Rupp O."/>
            <person name="Goesmann A."/>
            <person name="Sogaard-Andersen L."/>
        </authorList>
    </citation>
    <scope>NUCLEOTIDE SEQUENCE [LARGE SCALE GENOMIC DNA]</scope>
    <source>
        <strain evidence="2 3">DSM 14697</strain>
    </source>
</reference>
<dbReference type="NCBIfam" id="TIGR02608">
    <property type="entry name" value="delta_60_rpt"/>
    <property type="match status" value="5"/>
</dbReference>
<dbReference type="EMBL" id="CP022203">
    <property type="protein sequence ID" value="ATB50298.1"/>
    <property type="molecule type" value="Genomic_DNA"/>
</dbReference>
<dbReference type="Gene3D" id="2.80.10.50">
    <property type="match status" value="2"/>
</dbReference>
<name>A0A250K2W3_9BACT</name>
<dbReference type="Proteomes" id="UP000217343">
    <property type="component" value="Chromosome"/>
</dbReference>
<dbReference type="OrthoDB" id="5380868at2"/>
<feature type="region of interest" description="Disordered" evidence="1">
    <location>
        <begin position="46"/>
        <end position="90"/>
    </location>
</feature>
<sequence length="598" mass="61681">MTVTESMHSRRSGPSDERGPHSPRVKPLLALMLLCLAPIATGCDPDPAPIPIPSPDAGTQRPDSGTPTNDAGTDAGTEAPDAGEPTPGFTLQAPAEMTLRFIPERRVALGIIIVREPSFTDDVSFAIEGLPSHVHATSALIPGTESAAELSLTVEEFARYGTVPVTLVASSGATRVEHPMNLVIEPGPAALDASFGADGVAMPAFGHPAVRIHAVAAQPNGGWVLVGATGSTGLRDVLVARLLADGTLDPDFGSQGTVTLDVCGGDDYVDAVTVLSDGRILVAGGAISGPSGCSGPQAQSLLFARFTSAGILDFDFGDMGVSTFQLSAVNGTTSTANAALHAITVDSQGRVIGAGTVRHDDLDFVIMRLTPTGAADTTFSSDGLAWEDLGEDEDGLVVITQADDRIVVAGTSNASRNGMAVRRYNVNGTPDSSFTYRGFEDWPRITPRTLHRLAGDKVLVGGTAQWNAGTQGPLTGAVTRLHASGSLDTAFGEDGISFNHWSGSPIALERLVGMGPLHGGELALAVAITLDDRTDGIGLIHLSGDGKTVLRTHRTNLPGTEAALTAGLAADGSMCVTGLRADDGSTDTAPFAVRFWPY</sequence>
<dbReference type="KEGG" id="mmas:MYMAC_005953"/>
<organism evidence="2 3">
    <name type="scientific">Corallococcus macrosporus DSM 14697</name>
    <dbReference type="NCBI Taxonomy" id="1189310"/>
    <lineage>
        <taxon>Bacteria</taxon>
        <taxon>Pseudomonadati</taxon>
        <taxon>Myxococcota</taxon>
        <taxon>Myxococcia</taxon>
        <taxon>Myxococcales</taxon>
        <taxon>Cystobacterineae</taxon>
        <taxon>Myxococcaceae</taxon>
        <taxon>Corallococcus</taxon>
    </lineage>
</organism>
<gene>
    <name evidence="2" type="ORF">MYMAC_005953</name>
</gene>
<evidence type="ECO:0000313" key="2">
    <source>
        <dbReference type="EMBL" id="ATB50298.1"/>
    </source>
</evidence>
<dbReference type="Pfam" id="PF17164">
    <property type="entry name" value="DUF5122"/>
    <property type="match status" value="4"/>
</dbReference>
<dbReference type="AlphaFoldDB" id="A0A250K2W3"/>
<feature type="region of interest" description="Disordered" evidence="1">
    <location>
        <begin position="1"/>
        <end position="24"/>
    </location>
</feature>
<evidence type="ECO:0000256" key="1">
    <source>
        <dbReference type="SAM" id="MobiDB-lite"/>
    </source>
</evidence>
<dbReference type="InterPro" id="IPR013431">
    <property type="entry name" value="Delta_60_rpt"/>
</dbReference>
<evidence type="ECO:0000313" key="3">
    <source>
        <dbReference type="Proteomes" id="UP000217343"/>
    </source>
</evidence>